<sequence>MPIEVAFADVDRVGQDPMHDAGRPEPAAAPRTPRAFGEPLEDLSDGHPLVDKPSVEDSHHIGLRLLDLEVRRDAVAGRDVAVAVGGLPGDPVTVLGLLDLPTAEPLGEDRPLILGDGALDLEQELVVRVV</sequence>
<accession>A0AAU7CB30</accession>
<gene>
    <name evidence="2" type="ORF">V5E97_26775</name>
</gene>
<proteinExistence type="predicted"/>
<feature type="region of interest" description="Disordered" evidence="1">
    <location>
        <begin position="1"/>
        <end position="46"/>
    </location>
</feature>
<dbReference type="AlphaFoldDB" id="A0AAU7CB30"/>
<feature type="compositionally biased region" description="Basic and acidic residues" evidence="1">
    <location>
        <begin position="9"/>
        <end position="23"/>
    </location>
</feature>
<name>A0AAU7CB30_9BACT</name>
<dbReference type="EMBL" id="CP155447">
    <property type="protein sequence ID" value="XBH01921.1"/>
    <property type="molecule type" value="Genomic_DNA"/>
</dbReference>
<organism evidence="2">
    <name type="scientific">Singulisphaera sp. Ch08</name>
    <dbReference type="NCBI Taxonomy" id="3120278"/>
    <lineage>
        <taxon>Bacteria</taxon>
        <taxon>Pseudomonadati</taxon>
        <taxon>Planctomycetota</taxon>
        <taxon>Planctomycetia</taxon>
        <taxon>Isosphaerales</taxon>
        <taxon>Isosphaeraceae</taxon>
        <taxon>Singulisphaera</taxon>
    </lineage>
</organism>
<feature type="compositionally biased region" description="Low complexity" evidence="1">
    <location>
        <begin position="24"/>
        <end position="35"/>
    </location>
</feature>
<protein>
    <submittedName>
        <fullName evidence="2">Uncharacterized protein</fullName>
    </submittedName>
</protein>
<evidence type="ECO:0000256" key="1">
    <source>
        <dbReference type="SAM" id="MobiDB-lite"/>
    </source>
</evidence>
<reference evidence="2" key="1">
    <citation type="submission" date="2024-05" db="EMBL/GenBank/DDBJ databases">
        <title>Planctomycetes of the genus Singulisphaera possess chitinolytic capabilities.</title>
        <authorList>
            <person name="Ivanova A."/>
        </authorList>
    </citation>
    <scope>NUCLEOTIDE SEQUENCE</scope>
    <source>
        <strain evidence="2">Ch08T</strain>
    </source>
</reference>
<evidence type="ECO:0000313" key="2">
    <source>
        <dbReference type="EMBL" id="XBH01921.1"/>
    </source>
</evidence>